<sequence length="122" mass="13981">MIDVYLSLVVIRSVNLEKSIKFYQMLGLNFAKHRHGNGLEHFASRIGQVTFEIYPQTAQMEVTTGTRLGFQVLDLDTLAMELQKEDVIFIAKPSMSEWGRRAVVVDPDGHRIELTQFNTLLR</sequence>
<dbReference type="RefSeq" id="WP_009627024.1">
    <property type="nucleotide sequence ID" value="NZ_VBTY01000070.1"/>
</dbReference>
<reference evidence="2" key="1">
    <citation type="submission" date="2019-05" db="EMBL/GenBank/DDBJ databases">
        <title>Whole genome sequencing of Pseudanabaena catenata USMAC16.</title>
        <authorList>
            <person name="Khan Z."/>
            <person name="Omar W.M."/>
            <person name="Convey P."/>
            <person name="Merican F."/>
            <person name="Najimudin N."/>
        </authorList>
    </citation>
    <scope>NUCLEOTIDE SEQUENCE</scope>
    <source>
        <strain evidence="2">USMAC16</strain>
    </source>
</reference>
<dbReference type="EMBL" id="VBTY01000070">
    <property type="protein sequence ID" value="MDG3494921.1"/>
    <property type="molecule type" value="Genomic_DNA"/>
</dbReference>
<organism evidence="2 3">
    <name type="scientific">Pseudanabaena catenata USMAC16</name>
    <dbReference type="NCBI Taxonomy" id="1855837"/>
    <lineage>
        <taxon>Bacteria</taxon>
        <taxon>Bacillati</taxon>
        <taxon>Cyanobacteriota</taxon>
        <taxon>Cyanophyceae</taxon>
        <taxon>Pseudanabaenales</taxon>
        <taxon>Pseudanabaenaceae</taxon>
        <taxon>Pseudanabaena</taxon>
    </lineage>
</organism>
<evidence type="ECO:0000259" key="1">
    <source>
        <dbReference type="PROSITE" id="PS51819"/>
    </source>
</evidence>
<evidence type="ECO:0000313" key="2">
    <source>
        <dbReference type="EMBL" id="MDG3494921.1"/>
    </source>
</evidence>
<dbReference type="Proteomes" id="UP001152872">
    <property type="component" value="Unassembled WGS sequence"/>
</dbReference>
<dbReference type="InterPro" id="IPR029068">
    <property type="entry name" value="Glyas_Bleomycin-R_OHBP_Dase"/>
</dbReference>
<dbReference type="AlphaFoldDB" id="A0A9X4MBX7"/>
<keyword evidence="3" id="KW-1185">Reference proteome</keyword>
<dbReference type="Pfam" id="PF00903">
    <property type="entry name" value="Glyoxalase"/>
    <property type="match status" value="1"/>
</dbReference>
<protein>
    <submittedName>
        <fullName evidence="2">VOC family protein</fullName>
    </submittedName>
</protein>
<evidence type="ECO:0000313" key="3">
    <source>
        <dbReference type="Proteomes" id="UP001152872"/>
    </source>
</evidence>
<gene>
    <name evidence="2" type="ORF">FEV09_10165</name>
</gene>
<proteinExistence type="predicted"/>
<dbReference type="InterPro" id="IPR037523">
    <property type="entry name" value="VOC_core"/>
</dbReference>
<dbReference type="Gene3D" id="3.10.180.10">
    <property type="entry name" value="2,3-Dihydroxybiphenyl 1,2-Dioxygenase, domain 1"/>
    <property type="match status" value="1"/>
</dbReference>
<name>A0A9X4MBX7_9CYAN</name>
<dbReference type="SUPFAM" id="SSF54593">
    <property type="entry name" value="Glyoxalase/Bleomycin resistance protein/Dihydroxybiphenyl dioxygenase"/>
    <property type="match status" value="1"/>
</dbReference>
<accession>A0A9X4MBX7</accession>
<dbReference type="InterPro" id="IPR004360">
    <property type="entry name" value="Glyas_Fos-R_dOase_dom"/>
</dbReference>
<comment type="caution">
    <text evidence="2">The sequence shown here is derived from an EMBL/GenBank/DDBJ whole genome shotgun (WGS) entry which is preliminary data.</text>
</comment>
<feature type="domain" description="VOC" evidence="1">
    <location>
        <begin position="5"/>
        <end position="117"/>
    </location>
</feature>
<dbReference type="PROSITE" id="PS51819">
    <property type="entry name" value="VOC"/>
    <property type="match status" value="1"/>
</dbReference>